<dbReference type="GeneID" id="77007654"/>
<protein>
    <submittedName>
        <fullName evidence="2">Uncharacterized protein</fullName>
    </submittedName>
</protein>
<dbReference type="EMBL" id="JMQA01000029">
    <property type="protein sequence ID" value="KFN08298.1"/>
    <property type="molecule type" value="Genomic_DNA"/>
</dbReference>
<accession>A0A090ZCY8</accession>
<keyword evidence="4" id="KW-1185">Reference proteome</keyword>
<feature type="chain" id="PRO_5036290814" evidence="1">
    <location>
        <begin position="27"/>
        <end position="141"/>
    </location>
</feature>
<evidence type="ECO:0000256" key="1">
    <source>
        <dbReference type="SAM" id="SignalP"/>
    </source>
</evidence>
<dbReference type="PATRIC" id="fig|44252.3.peg.3366"/>
<evidence type="ECO:0000313" key="3">
    <source>
        <dbReference type="EMBL" id="MUG25394.1"/>
    </source>
</evidence>
<feature type="signal peptide" evidence="1">
    <location>
        <begin position="1"/>
        <end position="26"/>
    </location>
</feature>
<organism evidence="2 4">
    <name type="scientific">Paenibacillus macerans</name>
    <name type="common">Bacillus macerans</name>
    <dbReference type="NCBI Taxonomy" id="44252"/>
    <lineage>
        <taxon>Bacteria</taxon>
        <taxon>Bacillati</taxon>
        <taxon>Bacillota</taxon>
        <taxon>Bacilli</taxon>
        <taxon>Bacillales</taxon>
        <taxon>Paenibacillaceae</taxon>
        <taxon>Paenibacillus</taxon>
    </lineage>
</organism>
<dbReference type="AlphaFoldDB" id="A0A090ZCY8"/>
<comment type="caution">
    <text evidence="2">The sequence shown here is derived from an EMBL/GenBank/DDBJ whole genome shotgun (WGS) entry which is preliminary data.</text>
</comment>
<dbReference type="Proteomes" id="UP000029278">
    <property type="component" value="Unassembled WGS sequence"/>
</dbReference>
<reference evidence="3 5" key="2">
    <citation type="submission" date="2019-11" db="EMBL/GenBank/DDBJ databases">
        <title>Draft genome sequences of five Paenibacillus species of dairy origin.</title>
        <authorList>
            <person name="Olajide A.M."/>
            <person name="Chen S."/>
            <person name="Lapointe G."/>
        </authorList>
    </citation>
    <scope>NUCLEOTIDE SEQUENCE [LARGE SCALE GENOMIC DNA]</scope>
    <source>
        <strain evidence="3 5">3CT49</strain>
    </source>
</reference>
<proteinExistence type="predicted"/>
<dbReference type="EMBL" id="WNZZ01000024">
    <property type="protein sequence ID" value="MUG25394.1"/>
    <property type="molecule type" value="Genomic_DNA"/>
</dbReference>
<name>A0A090ZCY8_PAEMA</name>
<evidence type="ECO:0000313" key="2">
    <source>
        <dbReference type="EMBL" id="KFN08298.1"/>
    </source>
</evidence>
<sequence>MKKVKVPAFFLTAAMLFLTFAASASAITEADDQVANGPSDVILINGVHISGGSGYTGTFTTVPENGKNMEVGVKNNSTSSVYLEISRNGVELLTDYELGPGKQQTVSYQELAADGLSGDWKIYTYNRTGAKYDLNVNARQF</sequence>
<evidence type="ECO:0000313" key="5">
    <source>
        <dbReference type="Proteomes" id="UP000442469"/>
    </source>
</evidence>
<dbReference type="OrthoDB" id="2973409at2"/>
<evidence type="ECO:0000313" key="4">
    <source>
        <dbReference type="Proteomes" id="UP000029278"/>
    </source>
</evidence>
<dbReference type="RefSeq" id="WP_051985491.1">
    <property type="nucleotide sequence ID" value="NZ_BGML01000017.1"/>
</dbReference>
<dbReference type="HOGENOM" id="CLU_137930_0_0_9"/>
<gene>
    <name evidence="2" type="ORF">DJ90_1762</name>
    <name evidence="3" type="ORF">GNQ08_23795</name>
</gene>
<dbReference type="STRING" id="44252.DJ90_1762"/>
<reference evidence="2 4" key="1">
    <citation type="submission" date="2014-04" db="EMBL/GenBank/DDBJ databases">
        <authorList>
            <person name="Bishop-Lilly K.A."/>
            <person name="Broomall S.M."/>
            <person name="Chain P.S."/>
            <person name="Chertkov O."/>
            <person name="Coyne S.R."/>
            <person name="Daligault H.E."/>
            <person name="Davenport K.W."/>
            <person name="Erkkila T."/>
            <person name="Frey K.G."/>
            <person name="Gibbons H.S."/>
            <person name="Gu W."/>
            <person name="Jaissle J."/>
            <person name="Johnson S.L."/>
            <person name="Koroleva G.I."/>
            <person name="Ladner J.T."/>
            <person name="Lo C.-C."/>
            <person name="Minogue T.D."/>
            <person name="Munk C."/>
            <person name="Palacios G.F."/>
            <person name="Redden C.L."/>
            <person name="Rosenzweig C.N."/>
            <person name="Scholz M.B."/>
            <person name="Teshima H."/>
            <person name="Xu Y."/>
        </authorList>
    </citation>
    <scope>NUCLEOTIDE SEQUENCE [LARGE SCALE GENOMIC DNA]</scope>
    <source>
        <strain evidence="2 4">8244</strain>
    </source>
</reference>
<dbReference type="Proteomes" id="UP000442469">
    <property type="component" value="Unassembled WGS sequence"/>
</dbReference>
<keyword evidence="1" id="KW-0732">Signal</keyword>